<feature type="signal peptide" evidence="1">
    <location>
        <begin position="1"/>
        <end position="18"/>
    </location>
</feature>
<dbReference type="InterPro" id="IPR032309">
    <property type="entry name" value="DUF4983"/>
</dbReference>
<feature type="domain" description="DUF4983" evidence="2">
    <location>
        <begin position="465"/>
        <end position="554"/>
    </location>
</feature>
<dbReference type="InterPro" id="IPR013320">
    <property type="entry name" value="ConA-like_dom_sf"/>
</dbReference>
<evidence type="ECO:0000313" key="4">
    <source>
        <dbReference type="Proteomes" id="UP001449657"/>
    </source>
</evidence>
<dbReference type="EMBL" id="CP150096">
    <property type="protein sequence ID" value="WZN49119.1"/>
    <property type="molecule type" value="Genomic_DNA"/>
</dbReference>
<dbReference type="InterPro" id="IPR001791">
    <property type="entry name" value="Laminin_G"/>
</dbReference>
<organism evidence="3 4">
    <name type="scientific">Chitinophaga caseinilytica</name>
    <dbReference type="NCBI Taxonomy" id="2267521"/>
    <lineage>
        <taxon>Bacteria</taxon>
        <taxon>Pseudomonadati</taxon>
        <taxon>Bacteroidota</taxon>
        <taxon>Chitinophagia</taxon>
        <taxon>Chitinophagales</taxon>
        <taxon>Chitinophagaceae</taxon>
        <taxon>Chitinophaga</taxon>
    </lineage>
</organism>
<dbReference type="Pfam" id="PF13385">
    <property type="entry name" value="Laminin_G_3"/>
    <property type="match status" value="1"/>
</dbReference>
<keyword evidence="1" id="KW-0732">Signal</keyword>
<proteinExistence type="predicted"/>
<reference evidence="3 4" key="1">
    <citation type="submission" date="2024-03" db="EMBL/GenBank/DDBJ databases">
        <title>Chitinophaga caseinilytica sp. nov., a casein hydrolysing bacterium isolated from forest soil.</title>
        <authorList>
            <person name="Lee D.S."/>
            <person name="Han D.M."/>
            <person name="Baek J.H."/>
            <person name="Choi D.G."/>
            <person name="Jeon J.H."/>
            <person name="Jeon C.O."/>
        </authorList>
    </citation>
    <scope>NUCLEOTIDE SEQUENCE [LARGE SCALE GENOMIC DNA]</scope>
    <source>
        <strain evidence="3 4">KACC 19118</strain>
    </source>
</reference>
<dbReference type="SUPFAM" id="SSF49899">
    <property type="entry name" value="Concanavalin A-like lectins/glucanases"/>
    <property type="match status" value="1"/>
</dbReference>
<dbReference type="Gene3D" id="2.60.120.200">
    <property type="match status" value="1"/>
</dbReference>
<dbReference type="Gene3D" id="3.40.720.10">
    <property type="entry name" value="Alkaline Phosphatase, subunit A"/>
    <property type="match status" value="1"/>
</dbReference>
<sequence>MNKLKIFCAFAAGVLAIAACNKPVLFDERVGQDSSINTGSKKKILVIAIEGARGQVVKDADMPHLKSLLEHSIYSWDAVSDTLSKDAASWAGLFTGVTNLKNAVKESWYRGHNLQAFPSFLQRLATNPVLDIVSVSSSASLNDTLLKSGSANAWVNTAGNDVQARDSAVKRLQSGSPDVLVVAFNGVQRAGVTGGFSAAAATYMDALKAVDGYVGDVLNAMRNRRDFAREDWLVVVTSNHGGLETGAYGGASFNERNIFLLYHHPSFVSRQVEMPLVNVPYDGKYAFFNRENGNDKAAYTNNPIFKVGADQNFTIEFNILTQLNSGADHPVIANKNWGSGGNTGWVIYKQNGNLRLNFKGVGTSRIDVRNGPPVADGKWHHITVTFNRQGTVDFYMDGKFFVSGGSIANKGSLDAELPLAIGSDGTLNYGYNGANTSGENYIADVRVWNTVLPAATIEAWAFRTVTNQHPSYASLIGYWKANEQPAGNTIKDYSPSGVDLVMQNTPRWDARTEVLNPSSIDATLLVPRAMDLTSNVLAWMGVKMKPDWALDGKVEIVE</sequence>
<gene>
    <name evidence="3" type="ORF">WJU22_13160</name>
</gene>
<dbReference type="PROSITE" id="PS51257">
    <property type="entry name" value="PROKAR_LIPOPROTEIN"/>
    <property type="match status" value="1"/>
</dbReference>
<dbReference type="Pfam" id="PF16356">
    <property type="entry name" value="DUF4983"/>
    <property type="match status" value="1"/>
</dbReference>
<dbReference type="RefSeq" id="WP_341843694.1">
    <property type="nucleotide sequence ID" value="NZ_CP149792.1"/>
</dbReference>
<dbReference type="InterPro" id="IPR017850">
    <property type="entry name" value="Alkaline_phosphatase_core_sf"/>
</dbReference>
<evidence type="ECO:0000259" key="2">
    <source>
        <dbReference type="Pfam" id="PF16356"/>
    </source>
</evidence>
<protein>
    <submittedName>
        <fullName evidence="3">LamG-like jellyroll fold domain-containing protein</fullName>
    </submittedName>
</protein>
<feature type="chain" id="PRO_5046371101" evidence="1">
    <location>
        <begin position="19"/>
        <end position="558"/>
    </location>
</feature>
<dbReference type="SUPFAM" id="SSF53649">
    <property type="entry name" value="Alkaline phosphatase-like"/>
    <property type="match status" value="1"/>
</dbReference>
<evidence type="ECO:0000313" key="3">
    <source>
        <dbReference type="EMBL" id="WZN49119.1"/>
    </source>
</evidence>
<accession>A0ABZ2ZA40</accession>
<dbReference type="Proteomes" id="UP001449657">
    <property type="component" value="Chromosome"/>
</dbReference>
<dbReference type="CDD" id="cd00110">
    <property type="entry name" value="LamG"/>
    <property type="match status" value="1"/>
</dbReference>
<evidence type="ECO:0000256" key="1">
    <source>
        <dbReference type="SAM" id="SignalP"/>
    </source>
</evidence>
<keyword evidence="4" id="KW-1185">Reference proteome</keyword>
<name>A0ABZ2ZA40_9BACT</name>